<organism evidence="2 3">
    <name type="scientific">Umezawaea endophytica</name>
    <dbReference type="NCBI Taxonomy" id="1654476"/>
    <lineage>
        <taxon>Bacteria</taxon>
        <taxon>Bacillati</taxon>
        <taxon>Actinomycetota</taxon>
        <taxon>Actinomycetes</taxon>
        <taxon>Pseudonocardiales</taxon>
        <taxon>Pseudonocardiaceae</taxon>
        <taxon>Umezawaea</taxon>
    </lineage>
</organism>
<comment type="caution">
    <text evidence="2">The sequence shown here is derived from an EMBL/GenBank/DDBJ whole genome shotgun (WGS) entry which is preliminary data.</text>
</comment>
<proteinExistence type="predicted"/>
<evidence type="ECO:0000256" key="1">
    <source>
        <dbReference type="SAM" id="SignalP"/>
    </source>
</evidence>
<dbReference type="EMBL" id="JANYMP010000017">
    <property type="protein sequence ID" value="MCS7481219.1"/>
    <property type="molecule type" value="Genomic_DNA"/>
</dbReference>
<dbReference type="AlphaFoldDB" id="A0A9X2VRC2"/>
<keyword evidence="3" id="KW-1185">Reference proteome</keyword>
<keyword evidence="1" id="KW-0732">Signal</keyword>
<feature type="signal peptide" evidence="1">
    <location>
        <begin position="1"/>
        <end position="20"/>
    </location>
</feature>
<dbReference type="Proteomes" id="UP001141259">
    <property type="component" value="Unassembled WGS sequence"/>
</dbReference>
<evidence type="ECO:0000313" key="2">
    <source>
        <dbReference type="EMBL" id="MCS7481219.1"/>
    </source>
</evidence>
<reference evidence="2" key="1">
    <citation type="submission" date="2022-08" db="EMBL/GenBank/DDBJ databases">
        <authorList>
            <person name="Tistechok S."/>
            <person name="Samborskyy M."/>
            <person name="Roman I."/>
        </authorList>
    </citation>
    <scope>NUCLEOTIDE SEQUENCE</scope>
    <source>
        <strain evidence="2">DSM 103496</strain>
    </source>
</reference>
<sequence>MRRSISTGVVLAAASTAVLAGVASAGPGAVPACGANDVDVAISRSPEHAAGHSAFLVRYTAAADTTNCALAGVPSNVVFYGPDGDTAPGISATPQPGSVATPVTITPGHAGISYLVERTGEQPNPVSAVTFSLPSTAGDTSVRAPWPSVPVSGADVQLSAVVAES</sequence>
<feature type="chain" id="PRO_5040943726" evidence="1">
    <location>
        <begin position="21"/>
        <end position="165"/>
    </location>
</feature>
<accession>A0A9X2VRC2</accession>
<name>A0A9X2VRC2_9PSEU</name>
<dbReference type="RefSeq" id="WP_259626711.1">
    <property type="nucleotide sequence ID" value="NZ_JANYMP010000017.1"/>
</dbReference>
<gene>
    <name evidence="2" type="ORF">NZH93_30555</name>
</gene>
<evidence type="ECO:0000313" key="3">
    <source>
        <dbReference type="Proteomes" id="UP001141259"/>
    </source>
</evidence>
<protein>
    <submittedName>
        <fullName evidence="2">DUF4232 domain-containing protein</fullName>
    </submittedName>
</protein>